<feature type="region of interest" description="Disordered" evidence="1">
    <location>
        <begin position="125"/>
        <end position="168"/>
    </location>
</feature>
<accession>A0AAV7YF96</accession>
<feature type="compositionally biased region" description="Basic and acidic residues" evidence="1">
    <location>
        <begin position="128"/>
        <end position="146"/>
    </location>
</feature>
<dbReference type="EMBL" id="JANTQA010000063">
    <property type="protein sequence ID" value="KAJ3427354.1"/>
    <property type="molecule type" value="Genomic_DNA"/>
</dbReference>
<dbReference type="AlphaFoldDB" id="A0AAV7YF96"/>
<evidence type="ECO:0000313" key="4">
    <source>
        <dbReference type="Proteomes" id="UP001146793"/>
    </source>
</evidence>
<name>A0AAV7YF96_9EUKA</name>
<dbReference type="SUPFAM" id="SSF74924">
    <property type="entry name" value="Cap-Gly domain"/>
    <property type="match status" value="1"/>
</dbReference>
<organism evidence="3 4">
    <name type="scientific">Anaeramoeba flamelloides</name>
    <dbReference type="NCBI Taxonomy" id="1746091"/>
    <lineage>
        <taxon>Eukaryota</taxon>
        <taxon>Metamonada</taxon>
        <taxon>Anaeramoebidae</taxon>
        <taxon>Anaeramoeba</taxon>
    </lineage>
</organism>
<sequence>MEFSFKKGSQVNVFDQQGIVKFIGDTQFSPVGRNNGSIQGVNYFQCKPNHGVFVRPSVVRIPEKTKYNENKDVSTKNDYPTEPIIKSQQLLRSHKFLVQGIVGQRLVLQKKRDQLLKVFEKFSNQTQKKKEEKEKVSGESEKQNEKTKKKKTEKLEKRNKKKKKRDRH</sequence>
<dbReference type="PROSITE" id="PS50245">
    <property type="entry name" value="CAP_GLY_2"/>
    <property type="match status" value="1"/>
</dbReference>
<dbReference type="Gene3D" id="2.30.30.190">
    <property type="entry name" value="CAP Gly-rich-like domain"/>
    <property type="match status" value="1"/>
</dbReference>
<dbReference type="Proteomes" id="UP001146793">
    <property type="component" value="Unassembled WGS sequence"/>
</dbReference>
<reference evidence="3" key="1">
    <citation type="submission" date="2022-08" db="EMBL/GenBank/DDBJ databases">
        <title>Novel sulphate-reducing endosymbionts in the free-living metamonad Anaeramoeba.</title>
        <authorList>
            <person name="Jerlstrom-Hultqvist J."/>
            <person name="Cepicka I."/>
            <person name="Gallot-Lavallee L."/>
            <person name="Salas-Leiva D."/>
            <person name="Curtis B.A."/>
            <person name="Zahonova K."/>
            <person name="Pipaliya S."/>
            <person name="Dacks J."/>
            <person name="Roger A.J."/>
        </authorList>
    </citation>
    <scope>NUCLEOTIDE SEQUENCE</scope>
    <source>
        <strain evidence="3">Busselton2</strain>
    </source>
</reference>
<dbReference type="SMART" id="SM01052">
    <property type="entry name" value="CAP_GLY"/>
    <property type="match status" value="1"/>
</dbReference>
<comment type="caution">
    <text evidence="3">The sequence shown here is derived from an EMBL/GenBank/DDBJ whole genome shotgun (WGS) entry which is preliminary data.</text>
</comment>
<dbReference type="Pfam" id="PF01302">
    <property type="entry name" value="CAP_GLY"/>
    <property type="match status" value="1"/>
</dbReference>
<evidence type="ECO:0000313" key="3">
    <source>
        <dbReference type="EMBL" id="KAJ3427354.1"/>
    </source>
</evidence>
<evidence type="ECO:0000256" key="1">
    <source>
        <dbReference type="SAM" id="MobiDB-lite"/>
    </source>
</evidence>
<proteinExistence type="predicted"/>
<gene>
    <name evidence="3" type="ORF">M0812_26937</name>
</gene>
<dbReference type="InterPro" id="IPR000938">
    <property type="entry name" value="CAP-Gly_domain"/>
</dbReference>
<feature type="domain" description="CAP-Gly" evidence="2">
    <location>
        <begin position="22"/>
        <end position="55"/>
    </location>
</feature>
<dbReference type="InterPro" id="IPR036859">
    <property type="entry name" value="CAP-Gly_dom_sf"/>
</dbReference>
<evidence type="ECO:0000259" key="2">
    <source>
        <dbReference type="PROSITE" id="PS50245"/>
    </source>
</evidence>
<protein>
    <submittedName>
        <fullName evidence="3">Protein nip100</fullName>
    </submittedName>
</protein>
<feature type="compositionally biased region" description="Basic residues" evidence="1">
    <location>
        <begin position="147"/>
        <end position="168"/>
    </location>
</feature>